<comment type="caution">
    <text evidence="3">The sequence shown here is derived from an EMBL/GenBank/DDBJ whole genome shotgun (WGS) entry which is preliminary data.</text>
</comment>
<evidence type="ECO:0000313" key="3">
    <source>
        <dbReference type="EMBL" id="PRQ60076.1"/>
    </source>
</evidence>
<evidence type="ECO:0000313" key="4">
    <source>
        <dbReference type="Proteomes" id="UP000238479"/>
    </source>
</evidence>
<dbReference type="GO" id="GO:0003723">
    <property type="term" value="F:RNA binding"/>
    <property type="evidence" value="ECO:0007669"/>
    <property type="project" value="InterPro"/>
</dbReference>
<keyword evidence="1" id="KW-0677">Repeat</keyword>
<dbReference type="NCBIfam" id="TIGR00756">
    <property type="entry name" value="PPR"/>
    <property type="match status" value="3"/>
</dbReference>
<name>A0A2P6SN15_ROSCH</name>
<dbReference type="Proteomes" id="UP000238479">
    <property type="component" value="Chromosome 1"/>
</dbReference>
<dbReference type="Gene3D" id="1.25.40.10">
    <property type="entry name" value="Tetratricopeptide repeat domain"/>
    <property type="match status" value="1"/>
</dbReference>
<dbReference type="AlphaFoldDB" id="A0A2P6SN15"/>
<reference evidence="3 4" key="1">
    <citation type="journal article" date="2018" name="Nat. Genet.">
        <title>The Rosa genome provides new insights in the design of modern roses.</title>
        <authorList>
            <person name="Bendahmane M."/>
        </authorList>
    </citation>
    <scope>NUCLEOTIDE SEQUENCE [LARGE SCALE GENOMIC DNA]</scope>
    <source>
        <strain evidence="4">cv. Old Blush</strain>
    </source>
</reference>
<dbReference type="OrthoDB" id="185373at2759"/>
<dbReference type="Pfam" id="PF13041">
    <property type="entry name" value="PPR_2"/>
    <property type="match status" value="1"/>
</dbReference>
<dbReference type="SUPFAM" id="SSF48452">
    <property type="entry name" value="TPR-like"/>
    <property type="match status" value="1"/>
</dbReference>
<organism evidence="3 4">
    <name type="scientific">Rosa chinensis</name>
    <name type="common">China rose</name>
    <dbReference type="NCBI Taxonomy" id="74649"/>
    <lineage>
        <taxon>Eukaryota</taxon>
        <taxon>Viridiplantae</taxon>
        <taxon>Streptophyta</taxon>
        <taxon>Embryophyta</taxon>
        <taxon>Tracheophyta</taxon>
        <taxon>Spermatophyta</taxon>
        <taxon>Magnoliopsida</taxon>
        <taxon>eudicotyledons</taxon>
        <taxon>Gunneridae</taxon>
        <taxon>Pentapetalae</taxon>
        <taxon>rosids</taxon>
        <taxon>fabids</taxon>
        <taxon>Rosales</taxon>
        <taxon>Rosaceae</taxon>
        <taxon>Rosoideae</taxon>
        <taxon>Rosoideae incertae sedis</taxon>
        <taxon>Rosa</taxon>
    </lineage>
</organism>
<dbReference type="PANTHER" id="PTHR47926">
    <property type="entry name" value="PENTATRICOPEPTIDE REPEAT-CONTAINING PROTEIN"/>
    <property type="match status" value="1"/>
</dbReference>
<dbReference type="PROSITE" id="PS51375">
    <property type="entry name" value="PPR"/>
    <property type="match status" value="1"/>
</dbReference>
<keyword evidence="4" id="KW-1185">Reference proteome</keyword>
<proteinExistence type="predicted"/>
<dbReference type="OMA" id="QSAREMM"/>
<protein>
    <submittedName>
        <fullName evidence="3">Putative tetratricopeptide-like helical domain-containing protein</fullName>
    </submittedName>
</protein>
<gene>
    <name evidence="3" type="ORF">RchiOBHm_Chr1g0377181</name>
</gene>
<dbReference type="InterPro" id="IPR002885">
    <property type="entry name" value="PPR_rpt"/>
</dbReference>
<dbReference type="Gramene" id="PRQ60076">
    <property type="protein sequence ID" value="PRQ60076"/>
    <property type="gene ID" value="RchiOBHm_Chr1g0377181"/>
</dbReference>
<dbReference type="GO" id="GO:0009451">
    <property type="term" value="P:RNA modification"/>
    <property type="evidence" value="ECO:0007669"/>
    <property type="project" value="InterPro"/>
</dbReference>
<dbReference type="Pfam" id="PF01535">
    <property type="entry name" value="PPR"/>
    <property type="match status" value="1"/>
</dbReference>
<accession>A0A2P6SN15</accession>
<dbReference type="InterPro" id="IPR046848">
    <property type="entry name" value="E_motif"/>
</dbReference>
<dbReference type="EMBL" id="PDCK01000039">
    <property type="protein sequence ID" value="PRQ60076.1"/>
    <property type="molecule type" value="Genomic_DNA"/>
</dbReference>
<evidence type="ECO:0000256" key="1">
    <source>
        <dbReference type="ARBA" id="ARBA00022737"/>
    </source>
</evidence>
<evidence type="ECO:0000256" key="2">
    <source>
        <dbReference type="PROSITE-ProRule" id="PRU00708"/>
    </source>
</evidence>
<dbReference type="InterPro" id="IPR011990">
    <property type="entry name" value="TPR-like_helical_dom_sf"/>
</dbReference>
<sequence>MGKRDVFCWNVMIRSVAIHGRTEDAIKMYSLMQKKGLKPNDFTFTAALFACSHGGLVKEGERIFHSMERDFGVEPKLQHYGCIINLLSRNGQLEEAVRLFKAMPYMPDIAIWGALLGGCRGISHLQLAEEVIEKATGLEANESGVYVLLANMHASVGQWPEAQSAREMMEEKNIWKNTGHSHVYAP</sequence>
<dbReference type="FunFam" id="1.25.40.10:FF:000242">
    <property type="entry name" value="Pentatricopeptide repeat-containing protein"/>
    <property type="match status" value="1"/>
</dbReference>
<feature type="repeat" description="PPR" evidence="2">
    <location>
        <begin position="5"/>
        <end position="39"/>
    </location>
</feature>
<dbReference type="PANTHER" id="PTHR47926:SF403">
    <property type="entry name" value="PENTACOTRIPEPTIDE-REPEAT REGION OF PRORP DOMAIN-CONTAINING PROTEIN"/>
    <property type="match status" value="1"/>
</dbReference>
<dbReference type="Pfam" id="PF20431">
    <property type="entry name" value="E_motif"/>
    <property type="match status" value="1"/>
</dbReference>
<dbReference type="InterPro" id="IPR046960">
    <property type="entry name" value="PPR_At4g14850-like_plant"/>
</dbReference>